<evidence type="ECO:0000313" key="3">
    <source>
        <dbReference type="Proteomes" id="UP000625711"/>
    </source>
</evidence>
<gene>
    <name evidence="2" type="ORF">GWI33_003796</name>
</gene>
<accession>A0A834HJF5</accession>
<proteinExistence type="predicted"/>
<protein>
    <submittedName>
        <fullName evidence="2">Uncharacterized protein</fullName>
    </submittedName>
</protein>
<reference evidence="2" key="1">
    <citation type="submission" date="2020-08" db="EMBL/GenBank/DDBJ databases">
        <title>Genome sequencing and assembly of the red palm weevil Rhynchophorus ferrugineus.</title>
        <authorList>
            <person name="Dias G.B."/>
            <person name="Bergman C.M."/>
            <person name="Manee M."/>
        </authorList>
    </citation>
    <scope>NUCLEOTIDE SEQUENCE</scope>
    <source>
        <strain evidence="2">AA-2017</strain>
        <tissue evidence="2">Whole larva</tissue>
    </source>
</reference>
<dbReference type="EMBL" id="JAACXV010023556">
    <property type="protein sequence ID" value="KAF7262958.1"/>
    <property type="molecule type" value="Genomic_DNA"/>
</dbReference>
<keyword evidence="3" id="KW-1185">Reference proteome</keyword>
<dbReference type="Proteomes" id="UP000625711">
    <property type="component" value="Unassembled WGS sequence"/>
</dbReference>
<organism evidence="2 3">
    <name type="scientific">Rhynchophorus ferrugineus</name>
    <name type="common">Red palm weevil</name>
    <name type="synonym">Curculio ferrugineus</name>
    <dbReference type="NCBI Taxonomy" id="354439"/>
    <lineage>
        <taxon>Eukaryota</taxon>
        <taxon>Metazoa</taxon>
        <taxon>Ecdysozoa</taxon>
        <taxon>Arthropoda</taxon>
        <taxon>Hexapoda</taxon>
        <taxon>Insecta</taxon>
        <taxon>Pterygota</taxon>
        <taxon>Neoptera</taxon>
        <taxon>Endopterygota</taxon>
        <taxon>Coleoptera</taxon>
        <taxon>Polyphaga</taxon>
        <taxon>Cucujiformia</taxon>
        <taxon>Curculionidae</taxon>
        <taxon>Dryophthorinae</taxon>
        <taxon>Rhynchophorus</taxon>
    </lineage>
</organism>
<dbReference type="AlphaFoldDB" id="A0A834HJF5"/>
<evidence type="ECO:0000313" key="2">
    <source>
        <dbReference type="EMBL" id="KAF7262958.1"/>
    </source>
</evidence>
<feature type="region of interest" description="Disordered" evidence="1">
    <location>
        <begin position="1"/>
        <end position="31"/>
    </location>
</feature>
<sequence>MRDVATPESSTTPHVRHCSERLDSVSGRGAGSWVGDKTGWWGGFDVLRKIAVVWAFTYMRAKCYKLHRLSDVELRELESDENSGPQKNKKNGL</sequence>
<name>A0A834HJF5_RHYFE</name>
<comment type="caution">
    <text evidence="2">The sequence shown here is derived from an EMBL/GenBank/DDBJ whole genome shotgun (WGS) entry which is preliminary data.</text>
</comment>
<evidence type="ECO:0000256" key="1">
    <source>
        <dbReference type="SAM" id="MobiDB-lite"/>
    </source>
</evidence>